<dbReference type="AlphaFoldDB" id="A0A373F118"/>
<feature type="transmembrane region" description="Helical" evidence="1">
    <location>
        <begin position="139"/>
        <end position="161"/>
    </location>
</feature>
<dbReference type="EMBL" id="QURR01000074">
    <property type="protein sequence ID" value="RGE37796.1"/>
    <property type="molecule type" value="Genomic_DNA"/>
</dbReference>
<evidence type="ECO:0000313" key="2">
    <source>
        <dbReference type="EMBL" id="RGE37796.1"/>
    </source>
</evidence>
<evidence type="ECO:0008006" key="4">
    <source>
        <dbReference type="Google" id="ProtNLM"/>
    </source>
</evidence>
<feature type="transmembrane region" description="Helical" evidence="1">
    <location>
        <begin position="70"/>
        <end position="87"/>
    </location>
</feature>
<name>A0A373F118_COMTE</name>
<keyword evidence="1" id="KW-0812">Transmembrane</keyword>
<keyword evidence="1" id="KW-1133">Transmembrane helix</keyword>
<feature type="transmembrane region" description="Helical" evidence="1">
    <location>
        <begin position="108"/>
        <end position="127"/>
    </location>
</feature>
<dbReference type="OrthoDB" id="8795931at2"/>
<organism evidence="2 3">
    <name type="scientific">Comamonas testosteroni</name>
    <name type="common">Pseudomonas testosteroni</name>
    <dbReference type="NCBI Taxonomy" id="285"/>
    <lineage>
        <taxon>Bacteria</taxon>
        <taxon>Pseudomonadati</taxon>
        <taxon>Pseudomonadota</taxon>
        <taxon>Betaproteobacteria</taxon>
        <taxon>Burkholderiales</taxon>
        <taxon>Comamonadaceae</taxon>
        <taxon>Comamonas</taxon>
    </lineage>
</organism>
<reference evidence="2 3" key="1">
    <citation type="submission" date="2018-08" db="EMBL/GenBank/DDBJ databases">
        <title>Comamonas testosteroni strain SWCO2.</title>
        <authorList>
            <person name="Jiang N."/>
            <person name="Zhang X.Z."/>
        </authorList>
    </citation>
    <scope>NUCLEOTIDE SEQUENCE [LARGE SCALE GENOMIC DNA]</scope>
    <source>
        <strain evidence="2 3">SWCO2</strain>
    </source>
</reference>
<dbReference type="Proteomes" id="UP000261948">
    <property type="component" value="Unassembled WGS sequence"/>
</dbReference>
<protein>
    <recommendedName>
        <fullName evidence="4">MASE1 domain-containing protein</fullName>
    </recommendedName>
</protein>
<evidence type="ECO:0000313" key="3">
    <source>
        <dbReference type="Proteomes" id="UP000261948"/>
    </source>
</evidence>
<sequence>MCATTPFVLALVLNEWIFGSLQFVRGVNWIYLPAGVRVLCTLLFAEAGAVGLLIVSLLACIYYFFPDDLMRGLFGGIAAALAPYAVYRMARRWMGLGKSLANLTASRLLLLSVLYALANALLHQAGALLMGRGMHLDRVFVMLLGDLLGTLIVLYLAKALLRLLPAQRSIYELK</sequence>
<proteinExistence type="predicted"/>
<keyword evidence="1" id="KW-0472">Membrane</keyword>
<keyword evidence="3" id="KW-1185">Reference proteome</keyword>
<comment type="caution">
    <text evidence="2">The sequence shown here is derived from an EMBL/GenBank/DDBJ whole genome shotgun (WGS) entry which is preliminary data.</text>
</comment>
<accession>A0A373F118</accession>
<evidence type="ECO:0000256" key="1">
    <source>
        <dbReference type="SAM" id="Phobius"/>
    </source>
</evidence>
<gene>
    <name evidence="2" type="ORF">DZC30_22705</name>
</gene>
<feature type="transmembrane region" description="Helical" evidence="1">
    <location>
        <begin position="36"/>
        <end position="64"/>
    </location>
</feature>